<dbReference type="InterPro" id="IPR000182">
    <property type="entry name" value="GNAT_dom"/>
</dbReference>
<dbReference type="Pfam" id="PF00583">
    <property type="entry name" value="Acetyltransf_1"/>
    <property type="match status" value="1"/>
</dbReference>
<evidence type="ECO:0000256" key="1">
    <source>
        <dbReference type="ARBA" id="ARBA00022679"/>
    </source>
</evidence>
<comment type="caution">
    <text evidence="4">The sequence shown here is derived from an EMBL/GenBank/DDBJ whole genome shotgun (WGS) entry which is preliminary data.</text>
</comment>
<gene>
    <name evidence="4" type="ORF">FHR36_006559</name>
</gene>
<keyword evidence="1" id="KW-0808">Transferase</keyword>
<evidence type="ECO:0000313" key="5">
    <source>
        <dbReference type="Proteomes" id="UP001206483"/>
    </source>
</evidence>
<reference evidence="4 5" key="1">
    <citation type="submission" date="2022-06" db="EMBL/GenBank/DDBJ databases">
        <title>Sequencing the genomes of 1000 actinobacteria strains.</title>
        <authorList>
            <person name="Klenk H.-P."/>
        </authorList>
    </citation>
    <scope>NUCLEOTIDE SEQUENCE [LARGE SCALE GENOMIC DNA]</scope>
    <source>
        <strain evidence="4 5">DSM 41656</strain>
    </source>
</reference>
<dbReference type="RefSeq" id="WP_253803179.1">
    <property type="nucleotide sequence ID" value="NZ_BAAAUB010000039.1"/>
</dbReference>
<organism evidence="4 5">
    <name type="scientific">Kitasatospora paracochleata</name>
    <dbReference type="NCBI Taxonomy" id="58354"/>
    <lineage>
        <taxon>Bacteria</taxon>
        <taxon>Bacillati</taxon>
        <taxon>Actinomycetota</taxon>
        <taxon>Actinomycetes</taxon>
        <taxon>Kitasatosporales</taxon>
        <taxon>Streptomycetaceae</taxon>
        <taxon>Kitasatospora</taxon>
    </lineage>
</organism>
<dbReference type="SUPFAM" id="SSF55729">
    <property type="entry name" value="Acyl-CoA N-acyltransferases (Nat)"/>
    <property type="match status" value="1"/>
</dbReference>
<dbReference type="Proteomes" id="UP001206483">
    <property type="component" value="Unassembled WGS sequence"/>
</dbReference>
<evidence type="ECO:0000256" key="2">
    <source>
        <dbReference type="ARBA" id="ARBA00023315"/>
    </source>
</evidence>
<dbReference type="PROSITE" id="PS51186">
    <property type="entry name" value="GNAT"/>
    <property type="match status" value="1"/>
</dbReference>
<keyword evidence="5" id="KW-1185">Reference proteome</keyword>
<feature type="domain" description="N-acetyltransferase" evidence="3">
    <location>
        <begin position="6"/>
        <end position="146"/>
    </location>
</feature>
<proteinExistence type="predicted"/>
<dbReference type="Gene3D" id="3.40.630.30">
    <property type="match status" value="1"/>
</dbReference>
<accession>A0ABT1J8D7</accession>
<dbReference type="PANTHER" id="PTHR43877">
    <property type="entry name" value="AMINOALKYLPHOSPHONATE N-ACETYLTRANSFERASE-RELATED-RELATED"/>
    <property type="match status" value="1"/>
</dbReference>
<protein>
    <submittedName>
        <fullName evidence="4">GNAT superfamily N-acetyltransferase</fullName>
    </submittedName>
</protein>
<keyword evidence="2" id="KW-0012">Acyltransferase</keyword>
<dbReference type="InterPro" id="IPR016181">
    <property type="entry name" value="Acyl_CoA_acyltransferase"/>
</dbReference>
<dbReference type="EMBL" id="JAMZDX010000006">
    <property type="protein sequence ID" value="MCP2313378.1"/>
    <property type="molecule type" value="Genomic_DNA"/>
</dbReference>
<sequence length="146" mass="15280">MEPTEPDIVDLAPGDPALERDVAPLIRVLRPQLTPAAFTAFAAEAQAQGLVFTAAYGDGGACLAVAGHRVLATSRGRLLFVDDLVTAPAARSTGVGGLLFAALAERARRAGCVRIELDSGTANHGAHRFYHAHRMAVTALHFGLEV</sequence>
<evidence type="ECO:0000259" key="3">
    <source>
        <dbReference type="PROSITE" id="PS51186"/>
    </source>
</evidence>
<evidence type="ECO:0000313" key="4">
    <source>
        <dbReference type="EMBL" id="MCP2313378.1"/>
    </source>
</evidence>
<dbReference type="InterPro" id="IPR050832">
    <property type="entry name" value="Bact_Acetyltransf"/>
</dbReference>
<dbReference type="PANTHER" id="PTHR43877:SF2">
    <property type="entry name" value="AMINOALKYLPHOSPHONATE N-ACETYLTRANSFERASE-RELATED"/>
    <property type="match status" value="1"/>
</dbReference>
<name>A0ABT1J8D7_9ACTN</name>